<evidence type="ECO:0000256" key="1">
    <source>
        <dbReference type="SAM" id="SignalP"/>
    </source>
</evidence>
<keyword evidence="1" id="KW-0732">Signal</keyword>
<evidence type="ECO:0000313" key="3">
    <source>
        <dbReference type="Proteomes" id="UP001365128"/>
    </source>
</evidence>
<evidence type="ECO:0008006" key="4">
    <source>
        <dbReference type="Google" id="ProtNLM"/>
    </source>
</evidence>
<evidence type="ECO:0000313" key="2">
    <source>
        <dbReference type="EMBL" id="KAK7537880.1"/>
    </source>
</evidence>
<reference evidence="2 3" key="1">
    <citation type="submission" date="2024-04" db="EMBL/GenBank/DDBJ databases">
        <title>Phyllosticta paracitricarpa is synonymous to the EU quarantine fungus P. citricarpa based on phylogenomic analyses.</title>
        <authorList>
            <consortium name="Lawrence Berkeley National Laboratory"/>
            <person name="Van Ingen-Buijs V.A."/>
            <person name="Van Westerhoven A.C."/>
            <person name="Haridas S."/>
            <person name="Skiadas P."/>
            <person name="Martin F."/>
            <person name="Groenewald J.Z."/>
            <person name="Crous P.W."/>
            <person name="Seidl M.F."/>
        </authorList>
    </citation>
    <scope>NUCLEOTIDE SEQUENCE [LARGE SCALE GENOMIC DNA]</scope>
    <source>
        <strain evidence="2 3">CBS 122670</strain>
    </source>
</reference>
<sequence>MFNFVFVSILPSHFAHSFAFPPSLVARLIFLRPLVTRPVQSVCGIARTRALSGCGCGVRWRRSLPRGCLRSRALSLSCCRWSSESDLTF</sequence>
<comment type="caution">
    <text evidence="2">The sequence shown here is derived from an EMBL/GenBank/DDBJ whole genome shotgun (WGS) entry which is preliminary data.</text>
</comment>
<keyword evidence="3" id="KW-1185">Reference proteome</keyword>
<protein>
    <recommendedName>
        <fullName evidence="4">Secreted protein</fullName>
    </recommendedName>
</protein>
<proteinExistence type="predicted"/>
<feature type="signal peptide" evidence="1">
    <location>
        <begin position="1"/>
        <end position="19"/>
    </location>
</feature>
<feature type="chain" id="PRO_5046733815" description="Secreted protein" evidence="1">
    <location>
        <begin position="20"/>
        <end position="89"/>
    </location>
</feature>
<dbReference type="EMBL" id="JBBPDW010000032">
    <property type="protein sequence ID" value="KAK7537880.1"/>
    <property type="molecule type" value="Genomic_DNA"/>
</dbReference>
<organism evidence="2 3">
    <name type="scientific">Phyllosticta citricarpa</name>
    <dbReference type="NCBI Taxonomy" id="55181"/>
    <lineage>
        <taxon>Eukaryota</taxon>
        <taxon>Fungi</taxon>
        <taxon>Dikarya</taxon>
        <taxon>Ascomycota</taxon>
        <taxon>Pezizomycotina</taxon>
        <taxon>Dothideomycetes</taxon>
        <taxon>Dothideomycetes incertae sedis</taxon>
        <taxon>Botryosphaeriales</taxon>
        <taxon>Phyllostictaceae</taxon>
        <taxon>Phyllosticta</taxon>
    </lineage>
</organism>
<accession>A0ABR1LRT4</accession>
<dbReference type="Proteomes" id="UP001365128">
    <property type="component" value="Unassembled WGS sequence"/>
</dbReference>
<gene>
    <name evidence="2" type="ORF">IWX46DRAFT_244098</name>
</gene>
<name>A0ABR1LRT4_9PEZI</name>